<dbReference type="OrthoDB" id="292271at2"/>
<protein>
    <submittedName>
        <fullName evidence="1">Uncharacterized protein</fullName>
    </submittedName>
</protein>
<dbReference type="EMBL" id="PUIA01000035">
    <property type="protein sequence ID" value="PQO33448.1"/>
    <property type="molecule type" value="Genomic_DNA"/>
</dbReference>
<evidence type="ECO:0000313" key="2">
    <source>
        <dbReference type="Proteomes" id="UP000240009"/>
    </source>
</evidence>
<dbReference type="Proteomes" id="UP000240009">
    <property type="component" value="Unassembled WGS sequence"/>
</dbReference>
<dbReference type="RefSeq" id="WP_105353211.1">
    <property type="nucleotide sequence ID" value="NZ_PUIA01000035.1"/>
</dbReference>
<comment type="caution">
    <text evidence="1">The sequence shown here is derived from an EMBL/GenBank/DDBJ whole genome shotgun (WGS) entry which is preliminary data.</text>
</comment>
<reference evidence="1 2" key="1">
    <citation type="submission" date="2018-02" db="EMBL/GenBank/DDBJ databases">
        <title>Comparative genomes isolates from brazilian mangrove.</title>
        <authorList>
            <person name="Araujo J.E."/>
            <person name="Taketani R.G."/>
            <person name="Silva M.C.P."/>
            <person name="Loureco M.V."/>
            <person name="Andreote F.D."/>
        </authorList>
    </citation>
    <scope>NUCLEOTIDE SEQUENCE [LARGE SCALE GENOMIC DNA]</scope>
    <source>
        <strain evidence="1 2">HEX-2 MGV</strain>
    </source>
</reference>
<accession>A0A2S8FMN9</accession>
<proteinExistence type="predicted"/>
<sequence>MSDPRFFPESALVILRQTSWDPDAKFDYEGMSGGLVWSDEFPREVIRACRCEDSWAFRYILAYRASLIRGEPREQFGVVWDQLARECPNWPGLRPERQSPALLEHLNAKEDRFVQELEAFDQSCQQTSQDDQRPEFP</sequence>
<organism evidence="1 2">
    <name type="scientific">Blastopirellula marina</name>
    <dbReference type="NCBI Taxonomy" id="124"/>
    <lineage>
        <taxon>Bacteria</taxon>
        <taxon>Pseudomonadati</taxon>
        <taxon>Planctomycetota</taxon>
        <taxon>Planctomycetia</taxon>
        <taxon>Pirellulales</taxon>
        <taxon>Pirellulaceae</taxon>
        <taxon>Blastopirellula</taxon>
    </lineage>
</organism>
<gene>
    <name evidence="1" type="ORF">C5Y96_11435</name>
</gene>
<name>A0A2S8FMN9_9BACT</name>
<evidence type="ECO:0000313" key="1">
    <source>
        <dbReference type="EMBL" id="PQO33448.1"/>
    </source>
</evidence>
<dbReference type="AlphaFoldDB" id="A0A2S8FMN9"/>